<gene>
    <name evidence="3" type="ORF">KL86DYS1_30717</name>
</gene>
<dbReference type="GO" id="GO:0005975">
    <property type="term" value="P:carbohydrate metabolic process"/>
    <property type="evidence" value="ECO:0007669"/>
    <property type="project" value="InterPro"/>
</dbReference>
<keyword evidence="1" id="KW-0378">Hydrolase</keyword>
<name>A0A212JX92_9BACT</name>
<dbReference type="Gene3D" id="1.50.10.10">
    <property type="match status" value="1"/>
</dbReference>
<dbReference type="Pfam" id="PF07470">
    <property type="entry name" value="Glyco_hydro_88"/>
    <property type="match status" value="1"/>
</dbReference>
<feature type="signal peptide" evidence="2">
    <location>
        <begin position="1"/>
        <end position="33"/>
    </location>
</feature>
<dbReference type="PANTHER" id="PTHR33886">
    <property type="entry name" value="UNSATURATED RHAMNOGALACTURONAN HYDROLASE (EUROFUNG)"/>
    <property type="match status" value="1"/>
</dbReference>
<accession>A0A212JX92</accession>
<dbReference type="AlphaFoldDB" id="A0A212JX92"/>
<evidence type="ECO:0000256" key="1">
    <source>
        <dbReference type="ARBA" id="ARBA00022801"/>
    </source>
</evidence>
<dbReference type="SUPFAM" id="SSF48208">
    <property type="entry name" value="Six-hairpin glycosidases"/>
    <property type="match status" value="1"/>
</dbReference>
<keyword evidence="2" id="KW-0732">Signal</keyword>
<dbReference type="InterPro" id="IPR012341">
    <property type="entry name" value="6hp_glycosidase-like_sf"/>
</dbReference>
<evidence type="ECO:0000313" key="3">
    <source>
        <dbReference type="EMBL" id="SBW03972.1"/>
    </source>
</evidence>
<dbReference type="InterPro" id="IPR010905">
    <property type="entry name" value="Glyco_hydro_88"/>
</dbReference>
<feature type="chain" id="PRO_5012329534" description="Glycosyl hydrolase family 88" evidence="2">
    <location>
        <begin position="34"/>
        <end position="432"/>
    </location>
</feature>
<dbReference type="InterPro" id="IPR052043">
    <property type="entry name" value="PolySaccharide_Degr_Enz"/>
</dbReference>
<organism evidence="3">
    <name type="scientific">uncultured Dysgonomonas sp</name>
    <dbReference type="NCBI Taxonomy" id="206096"/>
    <lineage>
        <taxon>Bacteria</taxon>
        <taxon>Pseudomonadati</taxon>
        <taxon>Bacteroidota</taxon>
        <taxon>Bacteroidia</taxon>
        <taxon>Bacteroidales</taxon>
        <taxon>Dysgonomonadaceae</taxon>
        <taxon>Dysgonomonas</taxon>
        <taxon>environmental samples</taxon>
    </lineage>
</organism>
<evidence type="ECO:0000256" key="2">
    <source>
        <dbReference type="SAM" id="SignalP"/>
    </source>
</evidence>
<reference evidence="3" key="1">
    <citation type="submission" date="2016-04" db="EMBL/GenBank/DDBJ databases">
        <authorList>
            <person name="Evans L.H."/>
            <person name="Alamgir A."/>
            <person name="Owens N."/>
            <person name="Weber N.D."/>
            <person name="Virtaneva K."/>
            <person name="Barbian K."/>
            <person name="Babar A."/>
            <person name="Rosenke K."/>
        </authorList>
    </citation>
    <scope>NUCLEOTIDE SEQUENCE</scope>
    <source>
        <strain evidence="3">86-1</strain>
    </source>
</reference>
<dbReference type="EMBL" id="FLUM01000003">
    <property type="protein sequence ID" value="SBW03972.1"/>
    <property type="molecule type" value="Genomic_DNA"/>
</dbReference>
<proteinExistence type="predicted"/>
<evidence type="ECO:0008006" key="4">
    <source>
        <dbReference type="Google" id="ProtNLM"/>
    </source>
</evidence>
<dbReference type="InterPro" id="IPR008928">
    <property type="entry name" value="6-hairpin_glycosidase_sf"/>
</dbReference>
<sequence length="432" mass="49538">MVIKVKLNKKNYMKRTASIILGAFSLLSISVFGQQRTDEECIRAVADNILKQPVTQFVGVTSGVTYNSTKEIPKGEDVRFKSPLTEWHYSNGVLDMSMMHLGEYLNEPKYTDYAKNHVAFGFANYGYFKNTFRNDRKHWHWPFGQLWNTKELDDCGAMGAAVIDVYMLDKKTEYKTYIETAANHIMNGQVRLSDGTLCRTFPREMTVWADDVYMSVSFLSQMAKMTREAKYYDEAARQIINISDYLWCPEKQLFYHCYYTDMKRNGVAFWGRANGWITVSLVMLLDVMPETHPRRGELIALLEKQIIGASRYQNANGMWNQLLDKPESYDESSVTAMYIYGIAKAVNNKWIDPAYTAMARIAWKALKETQITEEGHFKNVCVGTGITDDLPFYYNRPVGENEKHGLGLIIDTGIEMMKLEKSQSGKNSVIGK</sequence>
<dbReference type="PANTHER" id="PTHR33886:SF8">
    <property type="entry name" value="UNSATURATED RHAMNOGALACTURONAN HYDROLASE (EUROFUNG)"/>
    <property type="match status" value="1"/>
</dbReference>
<dbReference type="GO" id="GO:0016787">
    <property type="term" value="F:hydrolase activity"/>
    <property type="evidence" value="ECO:0007669"/>
    <property type="project" value="UniProtKB-KW"/>
</dbReference>
<protein>
    <recommendedName>
        <fullName evidence="4">Glycosyl hydrolase family 88</fullName>
    </recommendedName>
</protein>